<evidence type="ECO:0000256" key="11">
    <source>
        <dbReference type="ARBA" id="ARBA00023128"/>
    </source>
</evidence>
<keyword evidence="5" id="KW-0444">Lipid biosynthesis</keyword>
<comment type="catalytic activity">
    <reaction evidence="15">
        <text>testosterone + NAD(+) = androst-4-ene-3,17-dione + NADH + H(+)</text>
        <dbReference type="Rhea" id="RHEA:14929"/>
        <dbReference type="ChEBI" id="CHEBI:15378"/>
        <dbReference type="ChEBI" id="CHEBI:16422"/>
        <dbReference type="ChEBI" id="CHEBI:17347"/>
        <dbReference type="ChEBI" id="CHEBI:57540"/>
        <dbReference type="ChEBI" id="CHEBI:57945"/>
        <dbReference type="EC" id="1.1.1.239"/>
    </reaction>
    <physiologicalReaction direction="left-to-right" evidence="15">
        <dbReference type="Rhea" id="RHEA:14930"/>
    </physiologicalReaction>
</comment>
<dbReference type="AlphaFoldDB" id="A0A915BU48"/>
<keyword evidence="12" id="KW-0275">Fatty acid biosynthesis</keyword>
<keyword evidence="6" id="KW-0597">Phosphoprotein</keyword>
<evidence type="ECO:0000256" key="23">
    <source>
        <dbReference type="ARBA" id="ARBA00081936"/>
    </source>
</evidence>
<dbReference type="NCBIfam" id="NF005559">
    <property type="entry name" value="PRK07231.1"/>
    <property type="match status" value="1"/>
</dbReference>
<dbReference type="GO" id="GO:0006633">
    <property type="term" value="P:fatty acid biosynthetic process"/>
    <property type="evidence" value="ECO:0007669"/>
    <property type="project" value="UniProtKB-KW"/>
</dbReference>
<dbReference type="Proteomes" id="UP000887569">
    <property type="component" value="Unplaced"/>
</dbReference>
<evidence type="ECO:0000256" key="15">
    <source>
        <dbReference type="ARBA" id="ARBA00050232"/>
    </source>
</evidence>
<dbReference type="GO" id="GO:0004303">
    <property type="term" value="F:estradiol 17-beta-dehydrogenase [NAD(P)+] activity"/>
    <property type="evidence" value="ECO:0007669"/>
    <property type="project" value="UniProtKB-EC"/>
</dbReference>
<evidence type="ECO:0000256" key="2">
    <source>
        <dbReference type="ARBA" id="ARBA00005194"/>
    </source>
</evidence>
<feature type="domain" description="Ketoreductase" evidence="26">
    <location>
        <begin position="8"/>
        <end position="190"/>
    </location>
</feature>
<dbReference type="EC" id="1.1.1.n12" evidence="4"/>
<dbReference type="FunFam" id="3.40.50.720:FF:000231">
    <property type="entry name" value="Estradiol 17-beta-dehydrogenase 8"/>
    <property type="match status" value="1"/>
</dbReference>
<keyword evidence="8" id="KW-0560">Oxidoreductase</keyword>
<dbReference type="GO" id="GO:0008210">
    <property type="term" value="P:estrogen metabolic process"/>
    <property type="evidence" value="ECO:0007669"/>
    <property type="project" value="UniProtKB-ARBA"/>
</dbReference>
<dbReference type="PROSITE" id="PS00061">
    <property type="entry name" value="ADH_SHORT"/>
    <property type="match status" value="1"/>
</dbReference>
<comment type="similarity">
    <text evidence="3">Belongs to the short-chain dehydrogenases/reductases (SDR) family.</text>
</comment>
<dbReference type="PRINTS" id="PR00081">
    <property type="entry name" value="GDHRDH"/>
</dbReference>
<comment type="catalytic activity">
    <reaction evidence="17">
        <text>a (3R)-3-hydroxyacyl-CoA + NAD(+) = a 3-oxoacyl-CoA + NADH + H(+)</text>
        <dbReference type="Rhea" id="RHEA:32711"/>
        <dbReference type="ChEBI" id="CHEBI:15378"/>
        <dbReference type="ChEBI" id="CHEBI:57319"/>
        <dbReference type="ChEBI" id="CHEBI:57540"/>
        <dbReference type="ChEBI" id="CHEBI:57945"/>
        <dbReference type="ChEBI" id="CHEBI:90726"/>
        <dbReference type="EC" id="1.1.1.n12"/>
    </reaction>
    <physiologicalReaction direction="left-to-right" evidence="17">
        <dbReference type="Rhea" id="RHEA:32712"/>
    </physiologicalReaction>
</comment>
<evidence type="ECO:0000256" key="16">
    <source>
        <dbReference type="ARBA" id="ARBA00050435"/>
    </source>
</evidence>
<dbReference type="SUPFAM" id="SSF51735">
    <property type="entry name" value="NAD(P)-binding Rossmann-fold domains"/>
    <property type="match status" value="1"/>
</dbReference>
<evidence type="ECO:0000256" key="5">
    <source>
        <dbReference type="ARBA" id="ARBA00022516"/>
    </source>
</evidence>
<evidence type="ECO:0000256" key="13">
    <source>
        <dbReference type="ARBA" id="ARBA00037929"/>
    </source>
</evidence>
<evidence type="ECO:0000256" key="9">
    <source>
        <dbReference type="ARBA" id="ARBA00023027"/>
    </source>
</evidence>
<evidence type="ECO:0000313" key="27">
    <source>
        <dbReference type="Proteomes" id="UP000887569"/>
    </source>
</evidence>
<evidence type="ECO:0000256" key="1">
    <source>
        <dbReference type="ARBA" id="ARBA00004305"/>
    </source>
</evidence>
<accession>A0A915BU48</accession>
<dbReference type="PANTHER" id="PTHR42760">
    <property type="entry name" value="SHORT-CHAIN DEHYDROGENASES/REDUCTASES FAMILY MEMBER"/>
    <property type="match status" value="1"/>
</dbReference>
<dbReference type="WBParaSite" id="PgR060_g018_t01">
    <property type="protein sequence ID" value="PgR060_g018_t01"/>
    <property type="gene ID" value="PgR060_g018"/>
</dbReference>
<comment type="subunit">
    <text evidence="18">Heterotetramer with CBR4; contains two molecules of HSD17B8 and CBR4.</text>
</comment>
<comment type="catalytic activity">
    <reaction evidence="14">
        <text>17beta-estradiol + NAD(+) = estrone + NADH + H(+)</text>
        <dbReference type="Rhea" id="RHEA:24612"/>
        <dbReference type="ChEBI" id="CHEBI:15378"/>
        <dbReference type="ChEBI" id="CHEBI:16469"/>
        <dbReference type="ChEBI" id="CHEBI:17263"/>
        <dbReference type="ChEBI" id="CHEBI:57540"/>
        <dbReference type="ChEBI" id="CHEBI:57945"/>
        <dbReference type="EC" id="1.1.1.62"/>
    </reaction>
    <physiologicalReaction direction="left-to-right" evidence="14">
        <dbReference type="Rhea" id="RHEA:24613"/>
    </physiologicalReaction>
    <physiologicalReaction direction="right-to-left" evidence="14">
        <dbReference type="Rhea" id="RHEA:24614"/>
    </physiologicalReaction>
</comment>
<evidence type="ECO:0000313" key="28">
    <source>
        <dbReference type="WBParaSite" id="PgR060_g018_t01"/>
    </source>
</evidence>
<organism evidence="27 28">
    <name type="scientific">Parascaris univalens</name>
    <name type="common">Nematode worm</name>
    <dbReference type="NCBI Taxonomy" id="6257"/>
    <lineage>
        <taxon>Eukaryota</taxon>
        <taxon>Metazoa</taxon>
        <taxon>Ecdysozoa</taxon>
        <taxon>Nematoda</taxon>
        <taxon>Chromadorea</taxon>
        <taxon>Rhabditida</taxon>
        <taxon>Spirurina</taxon>
        <taxon>Ascaridomorpha</taxon>
        <taxon>Ascaridoidea</taxon>
        <taxon>Ascarididae</taxon>
        <taxon>Parascaris</taxon>
    </lineage>
</organism>
<dbReference type="SMART" id="SM00822">
    <property type="entry name" value="PKS_KR"/>
    <property type="match status" value="1"/>
</dbReference>
<comment type="pathway">
    <text evidence="2">Lipid metabolism; fatty acid biosynthesis.</text>
</comment>
<dbReference type="InterPro" id="IPR002347">
    <property type="entry name" value="SDR_fam"/>
</dbReference>
<evidence type="ECO:0000259" key="26">
    <source>
        <dbReference type="SMART" id="SM00822"/>
    </source>
</evidence>
<dbReference type="EC" id="1.1.1.239" evidence="19"/>
<evidence type="ECO:0000256" key="22">
    <source>
        <dbReference type="ARBA" id="ARBA00081419"/>
    </source>
</evidence>
<dbReference type="InterPro" id="IPR036291">
    <property type="entry name" value="NAD(P)-bd_dom_sf"/>
</dbReference>
<evidence type="ECO:0000256" key="20">
    <source>
        <dbReference type="ARBA" id="ARBA00070911"/>
    </source>
</evidence>
<evidence type="ECO:0000256" key="21">
    <source>
        <dbReference type="ARBA" id="ARBA00077835"/>
    </source>
</evidence>
<name>A0A915BU48_PARUN</name>
<keyword evidence="9" id="KW-0520">NAD</keyword>
<evidence type="ECO:0000256" key="14">
    <source>
        <dbReference type="ARBA" id="ARBA00049069"/>
    </source>
</evidence>
<dbReference type="InterPro" id="IPR020904">
    <property type="entry name" value="Sc_DH/Rdtase_CS"/>
</dbReference>
<keyword evidence="10" id="KW-0443">Lipid metabolism</keyword>
<keyword evidence="27" id="KW-1185">Reference proteome</keyword>
<dbReference type="PRINTS" id="PR00080">
    <property type="entry name" value="SDRFAMILY"/>
</dbReference>
<dbReference type="Gene3D" id="3.40.50.720">
    <property type="entry name" value="NAD(P)-binding Rossmann-like Domain"/>
    <property type="match status" value="1"/>
</dbReference>
<keyword evidence="11" id="KW-0496">Mitochondrion</keyword>
<evidence type="ECO:0000256" key="24">
    <source>
        <dbReference type="ARBA" id="ARBA00083097"/>
    </source>
</evidence>
<keyword evidence="7" id="KW-0276">Fatty acid metabolism</keyword>
<evidence type="ECO:0000256" key="25">
    <source>
        <dbReference type="ARBA" id="ARBA00083258"/>
    </source>
</evidence>
<proteinExistence type="inferred from homology"/>
<dbReference type="GO" id="GO:0048038">
    <property type="term" value="F:quinone binding"/>
    <property type="evidence" value="ECO:0007669"/>
    <property type="project" value="TreeGrafter"/>
</dbReference>
<comment type="subcellular location">
    <subcellularLocation>
        <location evidence="1">Mitochondrion matrix</location>
    </subcellularLocation>
</comment>
<evidence type="ECO:0000256" key="3">
    <source>
        <dbReference type="ARBA" id="ARBA00006484"/>
    </source>
</evidence>
<dbReference type="InterPro" id="IPR057326">
    <property type="entry name" value="KR_dom"/>
</dbReference>
<dbReference type="GO" id="GO:0047035">
    <property type="term" value="F:testosterone dehydrogenase (NAD+) activity"/>
    <property type="evidence" value="ECO:0007669"/>
    <property type="project" value="UniProtKB-EC"/>
</dbReference>
<reference evidence="28" key="1">
    <citation type="submission" date="2022-11" db="UniProtKB">
        <authorList>
            <consortium name="WormBaseParasite"/>
        </authorList>
    </citation>
    <scope>IDENTIFICATION</scope>
</reference>
<evidence type="ECO:0000256" key="12">
    <source>
        <dbReference type="ARBA" id="ARBA00023160"/>
    </source>
</evidence>
<comment type="pathway">
    <text evidence="13">Steroid biosynthesis; estrogen biosynthesis.</text>
</comment>
<sequence>MAKLLSGKLGIVTGGGSGIGRAICNRFAEHGAKLIVVDQNAKSAEDVCASLKSLDGAKHLSFACDVSSCSDVKSLVDFTLKHYNCTPNVVVNSAGIIRDSILLKMNEKQFDDVIAVNLKGTYLVMQAFTQLAVERHQIQSVINLSSIVGKIGNIGQVNYAATKAGVIGLTKTAAKELAKTGIRINAILPGFIKTPMTAAIPEKVLSPLCAQIPMGRMGKPEEIADAALFLASDLSTYVTGASIEVTGGFGM</sequence>
<dbReference type="PANTHER" id="PTHR42760:SF83">
    <property type="entry name" value="(3R)-3-HYDROXYACYL-COA DEHYDROGENASE"/>
    <property type="match status" value="1"/>
</dbReference>
<dbReference type="GO" id="GO:0005759">
    <property type="term" value="C:mitochondrial matrix"/>
    <property type="evidence" value="ECO:0007669"/>
    <property type="project" value="UniProtKB-SubCell"/>
</dbReference>
<evidence type="ECO:0000256" key="4">
    <source>
        <dbReference type="ARBA" id="ARBA00012456"/>
    </source>
</evidence>
<protein>
    <recommendedName>
        <fullName evidence="20">(3R)-3-hydroxyacyl-CoA dehydrogenase</fullName>
        <ecNumber evidence="19">1.1.1.239</ecNumber>
        <ecNumber evidence="4">1.1.1.n12</ecNumber>
    </recommendedName>
    <alternativeName>
        <fullName evidence="22">17-beta-hydroxysteroid dehydrogenase 8</fullName>
    </alternativeName>
    <alternativeName>
        <fullName evidence="21">3-ketoacyl-[acyl-carrier-protein] reductase alpha subunit</fullName>
    </alternativeName>
    <alternativeName>
        <fullName evidence="24">3-oxoacyl-[acyl-carrier-protein] reductase</fullName>
    </alternativeName>
    <alternativeName>
        <fullName evidence="25">Estradiol 17-beta-dehydrogenase 8</fullName>
    </alternativeName>
    <alternativeName>
        <fullName evidence="23">Testosterone 17-beta-dehydrogenase 8</fullName>
    </alternativeName>
</protein>
<evidence type="ECO:0000256" key="7">
    <source>
        <dbReference type="ARBA" id="ARBA00022832"/>
    </source>
</evidence>
<evidence type="ECO:0000256" key="17">
    <source>
        <dbReference type="ARBA" id="ARBA00052680"/>
    </source>
</evidence>
<comment type="catalytic activity">
    <reaction evidence="16">
        <text>17beta-hydroxy-5alpha-androstan-3-one + NAD(+) = 5alpha-androstan-3,17-dione + NADH + H(+)</text>
        <dbReference type="Rhea" id="RHEA:41992"/>
        <dbReference type="ChEBI" id="CHEBI:15378"/>
        <dbReference type="ChEBI" id="CHEBI:15994"/>
        <dbReference type="ChEBI" id="CHEBI:16330"/>
        <dbReference type="ChEBI" id="CHEBI:57540"/>
        <dbReference type="ChEBI" id="CHEBI:57945"/>
    </reaction>
    <physiologicalReaction direction="left-to-right" evidence="16">
        <dbReference type="Rhea" id="RHEA:41993"/>
    </physiologicalReaction>
</comment>
<evidence type="ECO:0000256" key="8">
    <source>
        <dbReference type="ARBA" id="ARBA00023002"/>
    </source>
</evidence>
<evidence type="ECO:0000256" key="6">
    <source>
        <dbReference type="ARBA" id="ARBA00022553"/>
    </source>
</evidence>
<evidence type="ECO:0000256" key="19">
    <source>
        <dbReference type="ARBA" id="ARBA00066822"/>
    </source>
</evidence>
<dbReference type="Pfam" id="PF13561">
    <property type="entry name" value="adh_short_C2"/>
    <property type="match status" value="1"/>
</dbReference>
<evidence type="ECO:0000256" key="10">
    <source>
        <dbReference type="ARBA" id="ARBA00023098"/>
    </source>
</evidence>
<evidence type="ECO:0000256" key="18">
    <source>
        <dbReference type="ARBA" id="ARBA00065174"/>
    </source>
</evidence>